<feature type="compositionally biased region" description="Polar residues" evidence="1">
    <location>
        <begin position="20"/>
        <end position="37"/>
    </location>
</feature>
<feature type="compositionally biased region" description="Polar residues" evidence="1">
    <location>
        <begin position="114"/>
        <end position="136"/>
    </location>
</feature>
<keyword evidence="3" id="KW-1185">Reference proteome</keyword>
<organism evidence="2 3">
    <name type="scientific">Paenibacillus glycinis</name>
    <dbReference type="NCBI Taxonomy" id="2697035"/>
    <lineage>
        <taxon>Bacteria</taxon>
        <taxon>Bacillati</taxon>
        <taxon>Bacillota</taxon>
        <taxon>Bacilli</taxon>
        <taxon>Bacillales</taxon>
        <taxon>Paenibacillaceae</taxon>
        <taxon>Paenibacillus</taxon>
    </lineage>
</organism>
<dbReference type="Proteomes" id="UP000665561">
    <property type="component" value="Unassembled WGS sequence"/>
</dbReference>
<feature type="region of interest" description="Disordered" evidence="1">
    <location>
        <begin position="65"/>
        <end position="84"/>
    </location>
</feature>
<gene>
    <name evidence="2" type="ORF">GT019_21155</name>
</gene>
<dbReference type="EMBL" id="JAAAMV010000020">
    <property type="protein sequence ID" value="NBD26386.1"/>
    <property type="molecule type" value="Genomic_DNA"/>
</dbReference>
<comment type="caution">
    <text evidence="2">The sequence shown here is derived from an EMBL/GenBank/DDBJ whole genome shotgun (WGS) entry which is preliminary data.</text>
</comment>
<feature type="region of interest" description="Disordered" evidence="1">
    <location>
        <begin position="1"/>
        <end position="50"/>
    </location>
</feature>
<accession>A0ABW9XUM6</accession>
<evidence type="ECO:0000256" key="1">
    <source>
        <dbReference type="SAM" id="MobiDB-lite"/>
    </source>
</evidence>
<reference evidence="2 3" key="1">
    <citation type="submission" date="2020-01" db="EMBL/GenBank/DDBJ databases">
        <title>Paenibacillus soybeanensis sp. nov. isolated from the nodules of soybean (Glycine max(L.) Merr).</title>
        <authorList>
            <person name="Wang H."/>
        </authorList>
    </citation>
    <scope>NUCLEOTIDE SEQUENCE [LARGE SCALE GENOMIC DNA]</scope>
    <source>
        <strain evidence="2 3">T1</strain>
    </source>
</reference>
<proteinExistence type="predicted"/>
<evidence type="ECO:0000313" key="3">
    <source>
        <dbReference type="Proteomes" id="UP000665561"/>
    </source>
</evidence>
<evidence type="ECO:0000313" key="2">
    <source>
        <dbReference type="EMBL" id="NBD26386.1"/>
    </source>
</evidence>
<sequence>MNQFGQQGFGGNMSGMNQQKNQYQPSGYVQSHYQGISRQPGGISAQSNTGPVISRVGYSAQNGGYGQSSAMHSSSSNGYGNAQPVLSHFGGSSINAGSQQPVISHYGGYQAQNMQRSQTMNAQQGRSSSMSNSQPVISHYGGYQAQNAQQSQPYQSSMTTMNQSQPVLSHFGGYQAQSAQNRGGYGMNGSNGYGATQFTSQAGNTPVLQNAGFSNQGPVISRHGYAANNQSATGFNNQQQF</sequence>
<name>A0ABW9XUM6_9BACL</name>
<protein>
    <submittedName>
        <fullName evidence="2">Uncharacterized protein</fullName>
    </submittedName>
</protein>
<feature type="compositionally biased region" description="Polar residues" evidence="1">
    <location>
        <begin position="65"/>
        <end position="80"/>
    </location>
</feature>
<dbReference type="RefSeq" id="WP_161745185.1">
    <property type="nucleotide sequence ID" value="NZ_JAAAMV010000020.1"/>
</dbReference>
<feature type="region of interest" description="Disordered" evidence="1">
    <location>
        <begin position="114"/>
        <end position="138"/>
    </location>
</feature>